<evidence type="ECO:0000256" key="1">
    <source>
        <dbReference type="SAM" id="Phobius"/>
    </source>
</evidence>
<dbReference type="KEGG" id="apal:BN85400030"/>
<keyword evidence="1" id="KW-1133">Transmembrane helix</keyword>
<reference evidence="2 3" key="1">
    <citation type="journal article" date="2013" name="J. Mol. Microbiol. Biotechnol.">
        <title>Analysis of the Complete Genomes of Acholeplasma brassicae , A. palmae and A. laidlawii and Their Comparison to the Obligate Parasites from ' Candidatus Phytoplasma'.</title>
        <authorList>
            <person name="Kube M."/>
            <person name="Siewert C."/>
            <person name="Migdoll A.M."/>
            <person name="Duduk B."/>
            <person name="Holz S."/>
            <person name="Rabus R."/>
            <person name="Seemuller E."/>
            <person name="Mitrovic J."/>
            <person name="Muller I."/>
            <person name="Buttner C."/>
            <person name="Reinhardt R."/>
        </authorList>
    </citation>
    <scope>NUCLEOTIDE SEQUENCE [LARGE SCALE GENOMIC DNA]</scope>
    <source>
        <strain evidence="2 3">J233</strain>
    </source>
</reference>
<dbReference type="HOGENOM" id="CLU_1700387_0_0_14"/>
<name>U4KN39_ALTPJ</name>
<feature type="transmembrane region" description="Helical" evidence="1">
    <location>
        <begin position="49"/>
        <end position="71"/>
    </location>
</feature>
<keyword evidence="3" id="KW-1185">Reference proteome</keyword>
<evidence type="ECO:0000313" key="3">
    <source>
        <dbReference type="Proteomes" id="UP000032740"/>
    </source>
</evidence>
<organism evidence="2 3">
    <name type="scientific">Alteracholeplasma palmae (strain ATCC 49389 / J233)</name>
    <name type="common">Acholeplasma palmae</name>
    <dbReference type="NCBI Taxonomy" id="1318466"/>
    <lineage>
        <taxon>Bacteria</taxon>
        <taxon>Bacillati</taxon>
        <taxon>Mycoplasmatota</taxon>
        <taxon>Mollicutes</taxon>
        <taxon>Acholeplasmatales</taxon>
        <taxon>Acholeplasmataceae</taxon>
        <taxon>Acholeplasma</taxon>
    </lineage>
</organism>
<feature type="transmembrane region" description="Helical" evidence="1">
    <location>
        <begin position="77"/>
        <end position="94"/>
    </location>
</feature>
<gene>
    <name evidence="2" type="ORF">BN85400030</name>
</gene>
<dbReference type="AlphaFoldDB" id="U4KN39"/>
<proteinExistence type="predicted"/>
<sequence length="154" mass="18436">MSEKEKQLLIFIIMILASQLFLKLWSFISRYVHKTNHKYFENKNGLEEFYYTIYFMIILISLGVIYAFVIINYEIKYYSLFILALSLLVSFLLYKKINPTLTKITSDENCFIQSKRFFGNNKTKIQNTHYFINTFYQFSLIFNTIAALIVYLTL</sequence>
<evidence type="ECO:0000313" key="2">
    <source>
        <dbReference type="EMBL" id="CCV63580.1"/>
    </source>
</evidence>
<dbReference type="RefSeq" id="WP_026653748.1">
    <property type="nucleotide sequence ID" value="NC_022538.1"/>
</dbReference>
<feature type="transmembrane region" description="Helical" evidence="1">
    <location>
        <begin position="6"/>
        <end position="28"/>
    </location>
</feature>
<keyword evidence="1" id="KW-0812">Transmembrane</keyword>
<keyword evidence="1" id="KW-0472">Membrane</keyword>
<dbReference type="STRING" id="1318466.BN85400030"/>
<accession>U4KN39</accession>
<feature type="transmembrane region" description="Helical" evidence="1">
    <location>
        <begin position="130"/>
        <end position="152"/>
    </location>
</feature>
<dbReference type="Proteomes" id="UP000032740">
    <property type="component" value="Chromosome"/>
</dbReference>
<protein>
    <submittedName>
        <fullName evidence="2">Uncharacterized protein</fullName>
    </submittedName>
</protein>
<dbReference type="EMBL" id="FO681347">
    <property type="protein sequence ID" value="CCV63580.1"/>
    <property type="molecule type" value="Genomic_DNA"/>
</dbReference>